<evidence type="ECO:0000259" key="7">
    <source>
        <dbReference type="PROSITE" id="PS51462"/>
    </source>
</evidence>
<dbReference type="InterPro" id="IPR045121">
    <property type="entry name" value="CoAse"/>
</dbReference>
<evidence type="ECO:0000256" key="2">
    <source>
        <dbReference type="ARBA" id="ARBA00001946"/>
    </source>
</evidence>
<comment type="cofactor">
    <cofactor evidence="1">
        <name>Mn(2+)</name>
        <dbReference type="ChEBI" id="CHEBI:29035"/>
    </cofactor>
</comment>
<sequence>MPSTDSNQWASHVQAIRQTLAARKQGLLGYIDARKTAVLVTLQPNAHGELEVLFEHRAKTLRRQPGEISFPGGHIEPSDNSEADAAIREASEELGVSVSDIELVGALDVLPAGSSLLVYPFVGLIRQGVRLNPNPDEVAEVFSLSCNRLLMFDPDVYDIPLKPEFPEDFPYHLIPNGRNYKWRTAVQRQYFFQMDGWVIWGLTARILKHFLDLQR</sequence>
<dbReference type="CDD" id="cd03426">
    <property type="entry name" value="NUDIX_CoAse_Nudt7"/>
    <property type="match status" value="1"/>
</dbReference>
<reference evidence="8 9" key="1">
    <citation type="submission" date="2015-09" db="EMBL/GenBank/DDBJ databases">
        <title>Draft genome sequence of Alicyclobacillus ferrooxydans DSM 22381.</title>
        <authorList>
            <person name="Hemp J."/>
        </authorList>
    </citation>
    <scope>NUCLEOTIDE SEQUENCE [LARGE SCALE GENOMIC DNA]</scope>
    <source>
        <strain evidence="8 9">TC-34</strain>
    </source>
</reference>
<dbReference type="Proteomes" id="UP000050482">
    <property type="component" value="Unassembled WGS sequence"/>
</dbReference>
<proteinExistence type="predicted"/>
<dbReference type="AlphaFoldDB" id="A0A0P9C954"/>
<dbReference type="GO" id="GO:0046872">
    <property type="term" value="F:metal ion binding"/>
    <property type="evidence" value="ECO:0007669"/>
    <property type="project" value="UniProtKB-KW"/>
</dbReference>
<keyword evidence="5" id="KW-0460">Magnesium</keyword>
<organism evidence="8 9">
    <name type="scientific">Alicyclobacillus ferrooxydans</name>
    <dbReference type="NCBI Taxonomy" id="471514"/>
    <lineage>
        <taxon>Bacteria</taxon>
        <taxon>Bacillati</taxon>
        <taxon>Bacillota</taxon>
        <taxon>Bacilli</taxon>
        <taxon>Bacillales</taxon>
        <taxon>Alicyclobacillaceae</taxon>
        <taxon>Alicyclobacillus</taxon>
    </lineage>
</organism>
<evidence type="ECO:0000256" key="3">
    <source>
        <dbReference type="ARBA" id="ARBA00022723"/>
    </source>
</evidence>
<dbReference type="Pfam" id="PF00293">
    <property type="entry name" value="NUDIX"/>
    <property type="match status" value="1"/>
</dbReference>
<dbReference type="SUPFAM" id="SSF55811">
    <property type="entry name" value="Nudix"/>
    <property type="match status" value="1"/>
</dbReference>
<keyword evidence="3" id="KW-0479">Metal-binding</keyword>
<keyword evidence="4" id="KW-0378">Hydrolase</keyword>
<comment type="caution">
    <text evidence="8">The sequence shown here is derived from an EMBL/GenBank/DDBJ whole genome shotgun (WGS) entry which is preliminary data.</text>
</comment>
<feature type="domain" description="Nudix hydrolase" evidence="7">
    <location>
        <begin position="33"/>
        <end position="167"/>
    </location>
</feature>
<evidence type="ECO:0000313" key="8">
    <source>
        <dbReference type="EMBL" id="KPV41592.1"/>
    </source>
</evidence>
<evidence type="ECO:0000256" key="1">
    <source>
        <dbReference type="ARBA" id="ARBA00001936"/>
    </source>
</evidence>
<dbReference type="PANTHER" id="PTHR12992">
    <property type="entry name" value="NUDIX HYDROLASE"/>
    <property type="match status" value="1"/>
</dbReference>
<dbReference type="InterPro" id="IPR000086">
    <property type="entry name" value="NUDIX_hydrolase_dom"/>
</dbReference>
<evidence type="ECO:0000256" key="5">
    <source>
        <dbReference type="ARBA" id="ARBA00022842"/>
    </source>
</evidence>
<dbReference type="OrthoDB" id="9802805at2"/>
<dbReference type="PROSITE" id="PS51462">
    <property type="entry name" value="NUDIX"/>
    <property type="match status" value="1"/>
</dbReference>
<name>A0A0P9C954_9BACL</name>
<dbReference type="STRING" id="471514.AN477_20655"/>
<evidence type="ECO:0000313" key="9">
    <source>
        <dbReference type="Proteomes" id="UP000050482"/>
    </source>
</evidence>
<dbReference type="InterPro" id="IPR015797">
    <property type="entry name" value="NUDIX_hydrolase-like_dom_sf"/>
</dbReference>
<dbReference type="PATRIC" id="fig|471514.4.peg.4418"/>
<accession>A0A0P9C954</accession>
<keyword evidence="9" id="KW-1185">Reference proteome</keyword>
<dbReference type="PANTHER" id="PTHR12992:SF11">
    <property type="entry name" value="MITOCHONDRIAL COENZYME A DIPHOSPHATASE NUDT8"/>
    <property type="match status" value="1"/>
</dbReference>
<keyword evidence="6" id="KW-0464">Manganese</keyword>
<comment type="cofactor">
    <cofactor evidence="2">
        <name>Mg(2+)</name>
        <dbReference type="ChEBI" id="CHEBI:18420"/>
    </cofactor>
</comment>
<evidence type="ECO:0000256" key="4">
    <source>
        <dbReference type="ARBA" id="ARBA00022801"/>
    </source>
</evidence>
<evidence type="ECO:0000256" key="6">
    <source>
        <dbReference type="ARBA" id="ARBA00023211"/>
    </source>
</evidence>
<dbReference type="Gene3D" id="3.90.79.10">
    <property type="entry name" value="Nucleoside Triphosphate Pyrophosphohydrolase"/>
    <property type="match status" value="1"/>
</dbReference>
<dbReference type="EMBL" id="LJCO01000092">
    <property type="protein sequence ID" value="KPV41592.1"/>
    <property type="molecule type" value="Genomic_DNA"/>
</dbReference>
<protein>
    <recommendedName>
        <fullName evidence="7">Nudix hydrolase domain-containing protein</fullName>
    </recommendedName>
</protein>
<dbReference type="GO" id="GO:0010945">
    <property type="term" value="F:coenzyme A diphosphatase activity"/>
    <property type="evidence" value="ECO:0007669"/>
    <property type="project" value="InterPro"/>
</dbReference>
<gene>
    <name evidence="8" type="ORF">AN477_20655</name>
</gene>